<dbReference type="VEuPathDB" id="TriTrypDB:ECC02_007026"/>
<feature type="region of interest" description="Disordered" evidence="1">
    <location>
        <begin position="186"/>
        <end position="251"/>
    </location>
</feature>
<evidence type="ECO:0000313" key="2">
    <source>
        <dbReference type="EMBL" id="KAF5220017.1"/>
    </source>
</evidence>
<name>A0A7J6Y003_TRYCR</name>
<feature type="compositionally biased region" description="Polar residues" evidence="1">
    <location>
        <begin position="199"/>
        <end position="210"/>
    </location>
</feature>
<evidence type="ECO:0000313" key="3">
    <source>
        <dbReference type="Proteomes" id="UP000583944"/>
    </source>
</evidence>
<dbReference type="AlphaFoldDB" id="A0A7J6Y003"/>
<proteinExistence type="predicted"/>
<reference evidence="2 3" key="1">
    <citation type="journal article" date="2019" name="Genome Biol. Evol.">
        <title>Nanopore Sequencing Significantly Improves Genome Assembly of the Protozoan Parasite Trypanosoma cruzi.</title>
        <authorList>
            <person name="Diaz-Viraque F."/>
            <person name="Pita S."/>
            <person name="Greif G."/>
            <person name="de Souza R.C.M."/>
            <person name="Iraola G."/>
            <person name="Robello C."/>
        </authorList>
    </citation>
    <scope>NUCLEOTIDE SEQUENCE [LARGE SCALE GENOMIC DNA]</scope>
    <source>
        <strain evidence="2 3">Berenice</strain>
    </source>
</reference>
<dbReference type="Proteomes" id="UP000583944">
    <property type="component" value="Unassembled WGS sequence"/>
</dbReference>
<protein>
    <submittedName>
        <fullName evidence="2">Uncharacterized protein</fullName>
    </submittedName>
</protein>
<accession>A0A7J6Y003</accession>
<sequence length="251" mass="28201">MNTVIINGRCRSGILLLCSQRISLHNDSATINNNSNGETNCKNIPLQFVVKHQQRRVRAKSKPRKVNSVARDRHNCTAHHQYLGSRSKITLKRQCTRIHHRGCHVHVRARTTPPDRQTHKDALQQRDVECLLWCGKTPQVQHDRGGEGHVDKAQTTHTGIRIVHGADAAAVHAADLRVLRIGERERERPKAVRNRSRQTRVSVAASSAHTRTAADAARPRCKAHGVQGARATVQRRHGGSNIEHFSVIHHR</sequence>
<organism evidence="2 3">
    <name type="scientific">Trypanosoma cruzi</name>
    <dbReference type="NCBI Taxonomy" id="5693"/>
    <lineage>
        <taxon>Eukaryota</taxon>
        <taxon>Discoba</taxon>
        <taxon>Euglenozoa</taxon>
        <taxon>Kinetoplastea</taxon>
        <taxon>Metakinetoplastina</taxon>
        <taxon>Trypanosomatida</taxon>
        <taxon>Trypanosomatidae</taxon>
        <taxon>Trypanosoma</taxon>
        <taxon>Schizotrypanum</taxon>
    </lineage>
</organism>
<gene>
    <name evidence="2" type="ORF">ECC02_007026</name>
</gene>
<dbReference type="EMBL" id="JABDHM010000059">
    <property type="protein sequence ID" value="KAF5220017.1"/>
    <property type="molecule type" value="Genomic_DNA"/>
</dbReference>
<comment type="caution">
    <text evidence="2">The sequence shown here is derived from an EMBL/GenBank/DDBJ whole genome shotgun (WGS) entry which is preliminary data.</text>
</comment>
<evidence type="ECO:0000256" key="1">
    <source>
        <dbReference type="SAM" id="MobiDB-lite"/>
    </source>
</evidence>